<evidence type="ECO:0000256" key="1">
    <source>
        <dbReference type="SAM" id="MobiDB-lite"/>
    </source>
</evidence>
<dbReference type="AlphaFoldDB" id="A0A1H1HUM4"/>
<accession>A0A1H1HUM4</accession>
<sequence length="432" mass="46168">MSSMSEVVPLPSFGEVFFDSRGQERVLRVTWHEGTLVLSLWRGEMCTASFRMPLEDVGRLIDTLDEGYAEAGGDQLVHSGQHAVQYAEGEEPPADPGYPGTGHYASPDGYQVEADSGYADSGYQTSPDYQSDSGYQAGSDYSADSGYADSGYQTSPDYQSDSGYQAGSDYSADSGYADSGYQTSPDYQSDSGYQAGSDYSADSGYADSGYQTSPDYQSDSGYQTGSGYRTGADYQPDYSTDYPDTDYQSGGYTGTEPAADERSAPLGRDDMLVTRGAHGDVVPQENIIGGDSLPYSDPGYPPPSDVYGSPAQGGAGRGGGPATDPYGFSAHDVPDHDSRYGGTTGADYDDHYDRGGPDPYASPHHDESRTYGGPVDPADPLGLGQRPADDYYQSDPPVSRPYVSEGTYAPGERARSERGHDDPPHRDHRGDW</sequence>
<evidence type="ECO:0000313" key="2">
    <source>
        <dbReference type="EMBL" id="SDR29145.1"/>
    </source>
</evidence>
<feature type="compositionally biased region" description="Low complexity" evidence="1">
    <location>
        <begin position="137"/>
        <end position="152"/>
    </location>
</feature>
<reference evidence="2 3" key="1">
    <citation type="submission" date="2016-10" db="EMBL/GenBank/DDBJ databases">
        <authorList>
            <person name="de Groot N.N."/>
        </authorList>
    </citation>
    <scope>NUCLEOTIDE SEQUENCE [LARGE SCALE GENOMIC DNA]</scope>
    <source>
        <strain evidence="2 3">DSM 43794</strain>
    </source>
</reference>
<feature type="compositionally biased region" description="Polar residues" evidence="1">
    <location>
        <begin position="211"/>
        <end position="227"/>
    </location>
</feature>
<feature type="compositionally biased region" description="Gly residues" evidence="1">
    <location>
        <begin position="311"/>
        <end position="321"/>
    </location>
</feature>
<feature type="compositionally biased region" description="Polar residues" evidence="1">
    <location>
        <begin position="122"/>
        <end position="136"/>
    </location>
</feature>
<protein>
    <submittedName>
        <fullName evidence="2">Uncharacterized protein</fullName>
    </submittedName>
</protein>
<proteinExistence type="predicted"/>
<evidence type="ECO:0000313" key="3">
    <source>
        <dbReference type="Proteomes" id="UP000217103"/>
    </source>
</evidence>
<keyword evidence="3" id="KW-1185">Reference proteome</keyword>
<feature type="compositionally biased region" description="Polar residues" evidence="1">
    <location>
        <begin position="182"/>
        <end position="194"/>
    </location>
</feature>
<feature type="region of interest" description="Disordered" evidence="1">
    <location>
        <begin position="84"/>
        <end position="432"/>
    </location>
</feature>
<gene>
    <name evidence="2" type="ORF">SAMN04489764_4844</name>
</gene>
<feature type="compositionally biased region" description="Basic and acidic residues" evidence="1">
    <location>
        <begin position="412"/>
        <end position="432"/>
    </location>
</feature>
<feature type="compositionally biased region" description="Basic and acidic residues" evidence="1">
    <location>
        <begin position="259"/>
        <end position="272"/>
    </location>
</feature>
<feature type="compositionally biased region" description="Polar residues" evidence="1">
    <location>
        <begin position="153"/>
        <end position="165"/>
    </location>
</feature>
<name>A0A1H1HUM4_9ACTN</name>
<dbReference type="STRING" id="35622.SAMN04489764_4844"/>
<feature type="compositionally biased region" description="Low complexity" evidence="1">
    <location>
        <begin position="233"/>
        <end position="249"/>
    </location>
</feature>
<dbReference type="EMBL" id="FNKK01000002">
    <property type="protein sequence ID" value="SDR29145.1"/>
    <property type="molecule type" value="Genomic_DNA"/>
</dbReference>
<feature type="compositionally biased region" description="Low complexity" evidence="1">
    <location>
        <begin position="195"/>
        <end position="210"/>
    </location>
</feature>
<dbReference type="Proteomes" id="UP000217103">
    <property type="component" value="Unassembled WGS sequence"/>
</dbReference>
<organism evidence="2 3">
    <name type="scientific">Thermostaphylospora chromogena</name>
    <dbReference type="NCBI Taxonomy" id="35622"/>
    <lineage>
        <taxon>Bacteria</taxon>
        <taxon>Bacillati</taxon>
        <taxon>Actinomycetota</taxon>
        <taxon>Actinomycetes</taxon>
        <taxon>Streptosporangiales</taxon>
        <taxon>Thermomonosporaceae</taxon>
        <taxon>Thermostaphylospora</taxon>
    </lineage>
</organism>
<feature type="compositionally biased region" description="Low complexity" evidence="1">
    <location>
        <begin position="166"/>
        <end position="181"/>
    </location>
</feature>